<keyword evidence="3" id="KW-1185">Reference proteome</keyword>
<evidence type="ECO:0000313" key="3">
    <source>
        <dbReference type="Proteomes" id="UP000640052"/>
    </source>
</evidence>
<dbReference type="Proteomes" id="UP000640052">
    <property type="component" value="Unassembled WGS sequence"/>
</dbReference>
<dbReference type="EMBL" id="BOOA01000028">
    <property type="protein sequence ID" value="GIH25374.1"/>
    <property type="molecule type" value="Genomic_DNA"/>
</dbReference>
<proteinExistence type="predicted"/>
<gene>
    <name evidence="2" type="ORF">Aph01nite_36840</name>
</gene>
<dbReference type="AlphaFoldDB" id="A0A919QCU5"/>
<accession>A0A919QCU5</accession>
<evidence type="ECO:0000256" key="1">
    <source>
        <dbReference type="SAM" id="MobiDB-lite"/>
    </source>
</evidence>
<organism evidence="2 3">
    <name type="scientific">Acrocarpospora phusangensis</name>
    <dbReference type="NCBI Taxonomy" id="1070424"/>
    <lineage>
        <taxon>Bacteria</taxon>
        <taxon>Bacillati</taxon>
        <taxon>Actinomycetota</taxon>
        <taxon>Actinomycetes</taxon>
        <taxon>Streptosporangiales</taxon>
        <taxon>Streptosporangiaceae</taxon>
        <taxon>Acrocarpospora</taxon>
    </lineage>
</organism>
<feature type="region of interest" description="Disordered" evidence="1">
    <location>
        <begin position="25"/>
        <end position="62"/>
    </location>
</feature>
<evidence type="ECO:0000313" key="2">
    <source>
        <dbReference type="EMBL" id="GIH25374.1"/>
    </source>
</evidence>
<protein>
    <submittedName>
        <fullName evidence="2">Uncharacterized protein</fullName>
    </submittedName>
</protein>
<name>A0A919QCU5_9ACTN</name>
<feature type="compositionally biased region" description="Basic and acidic residues" evidence="1">
    <location>
        <begin position="28"/>
        <end position="40"/>
    </location>
</feature>
<reference evidence="2" key="1">
    <citation type="submission" date="2021-01" db="EMBL/GenBank/DDBJ databases">
        <title>Whole genome shotgun sequence of Acrocarpospora phusangensis NBRC 108782.</title>
        <authorList>
            <person name="Komaki H."/>
            <person name="Tamura T."/>
        </authorList>
    </citation>
    <scope>NUCLEOTIDE SEQUENCE</scope>
    <source>
        <strain evidence="2">NBRC 108782</strain>
    </source>
</reference>
<comment type="caution">
    <text evidence="2">The sequence shown here is derived from an EMBL/GenBank/DDBJ whole genome shotgun (WGS) entry which is preliminary data.</text>
</comment>
<sequence length="62" mass="6844">MPERALRERLAAAARFVGLHAAPPQVHDLTERRDPGKLSEEALQQRGAAAPEASYEDHRLSV</sequence>